<proteinExistence type="predicted"/>
<accession>A0A6N3GZ95</accession>
<name>A0A6N3GZ95_EUBLI</name>
<sequence length="160" mass="18310">MRKANREIKDEQLMRQTLETADTCRLALNTGGAPYIVPLSYGYTLEDNRLTLYFHCADEGRKLELMAADNRAGFELDCGQKLVTGPKACHYSTQFMSIVGWGLLERLTEPEAKKAALSHLMRHYSGRDDWDYDEKVLNHTTVLKLTVHEFTGKANRKERV</sequence>
<dbReference type="PANTHER" id="PTHR34071:SF2">
    <property type="entry name" value="FLAVIN-NUCLEOTIDE-BINDING PROTEIN"/>
    <property type="match status" value="1"/>
</dbReference>
<dbReference type="AlphaFoldDB" id="A0A6N3GZ95"/>
<dbReference type="SUPFAM" id="SSF50475">
    <property type="entry name" value="FMN-binding split barrel"/>
    <property type="match status" value="1"/>
</dbReference>
<organism evidence="1">
    <name type="scientific">Eubacterium limosum</name>
    <dbReference type="NCBI Taxonomy" id="1736"/>
    <lineage>
        <taxon>Bacteria</taxon>
        <taxon>Bacillati</taxon>
        <taxon>Bacillota</taxon>
        <taxon>Clostridia</taxon>
        <taxon>Eubacteriales</taxon>
        <taxon>Eubacteriaceae</taxon>
        <taxon>Eubacterium</taxon>
    </lineage>
</organism>
<evidence type="ECO:0000313" key="1">
    <source>
        <dbReference type="EMBL" id="VYU69944.1"/>
    </source>
</evidence>
<dbReference type="InterPro" id="IPR024747">
    <property type="entry name" value="Pyridox_Oxase-rel"/>
</dbReference>
<dbReference type="EMBL" id="CACRTR010000023">
    <property type="protein sequence ID" value="VYU69944.1"/>
    <property type="molecule type" value="Genomic_DNA"/>
</dbReference>
<dbReference type="PANTHER" id="PTHR34071">
    <property type="entry name" value="5-NITROIMIDAZOLE ANTIBIOTICS RESISTANCE PROTEIN, NIMA-FAMILY-RELATED PROTEIN-RELATED"/>
    <property type="match status" value="1"/>
</dbReference>
<dbReference type="Gene3D" id="2.30.110.10">
    <property type="entry name" value="Electron Transport, Fmn-binding Protein, Chain A"/>
    <property type="match status" value="1"/>
</dbReference>
<gene>
    <name evidence="1" type="ORF">ELLFYP34_00830</name>
</gene>
<protein>
    <submittedName>
        <fullName evidence="1">Pyridoxamine 5'-phosphate oxidase</fullName>
    </submittedName>
</protein>
<dbReference type="Pfam" id="PF12900">
    <property type="entry name" value="Pyridox_ox_2"/>
    <property type="match status" value="1"/>
</dbReference>
<dbReference type="InterPro" id="IPR012349">
    <property type="entry name" value="Split_barrel_FMN-bd"/>
</dbReference>
<reference evidence="1" key="1">
    <citation type="submission" date="2019-11" db="EMBL/GenBank/DDBJ databases">
        <authorList>
            <person name="Feng L."/>
        </authorList>
    </citation>
    <scope>NUCLEOTIDE SEQUENCE</scope>
    <source>
        <strain evidence="1">ElimosumLFYP34</strain>
    </source>
</reference>